<evidence type="ECO:0000313" key="2">
    <source>
        <dbReference type="Proteomes" id="UP000621266"/>
    </source>
</evidence>
<accession>A0ABQ7FJ04</accession>
<keyword evidence="2" id="KW-1185">Reference proteome</keyword>
<evidence type="ECO:0000313" key="1">
    <source>
        <dbReference type="EMBL" id="KAF4408617.1"/>
    </source>
</evidence>
<dbReference type="Proteomes" id="UP000621266">
    <property type="component" value="Unassembled WGS sequence"/>
</dbReference>
<name>A0ABQ7FJ04_9ACTN</name>
<gene>
    <name evidence="1" type="ORF">GCU69_13030</name>
</gene>
<protein>
    <submittedName>
        <fullName evidence="1">Uncharacterized protein</fullName>
    </submittedName>
</protein>
<dbReference type="RefSeq" id="WP_156206100.1">
    <property type="nucleotide sequence ID" value="NZ_WHPN01000268.1"/>
</dbReference>
<sequence>MPNDDAENLRTHLGAIIILLAETGSAILFPQYAVALFLEVDEDDLFDWFGHGERVSAEDIVSFDIDTNGEDGLIGETLIARLHARLAAAPE</sequence>
<comment type="caution">
    <text evidence="1">The sequence shown here is derived from an EMBL/GenBank/DDBJ whole genome shotgun (WGS) entry which is preliminary data.</text>
</comment>
<organism evidence="1 2">
    <name type="scientific">Streptomyces lycii</name>
    <dbReference type="NCBI Taxonomy" id="2654337"/>
    <lineage>
        <taxon>Bacteria</taxon>
        <taxon>Bacillati</taxon>
        <taxon>Actinomycetota</taxon>
        <taxon>Actinomycetes</taxon>
        <taxon>Kitasatosporales</taxon>
        <taxon>Streptomycetaceae</taxon>
        <taxon>Streptomyces</taxon>
    </lineage>
</organism>
<reference evidence="1 2" key="1">
    <citation type="submission" date="2019-10" db="EMBL/GenBank/DDBJ databases">
        <title>Streptomyces tenebrisbrunneis sp.nov., an endogenous actinomycete isolated from of Lycium ruthenicum.</title>
        <authorList>
            <person name="Ma L."/>
        </authorList>
    </citation>
    <scope>NUCLEOTIDE SEQUENCE [LARGE SCALE GENOMIC DNA]</scope>
    <source>
        <strain evidence="1 2">TRM 66187</strain>
    </source>
</reference>
<dbReference type="EMBL" id="WHPN01000268">
    <property type="protein sequence ID" value="KAF4408617.1"/>
    <property type="molecule type" value="Genomic_DNA"/>
</dbReference>
<proteinExistence type="predicted"/>